<gene>
    <name evidence="2" type="ORF">EGH21_18790</name>
</gene>
<keyword evidence="1" id="KW-0175">Coiled coil</keyword>
<evidence type="ECO:0000313" key="3">
    <source>
        <dbReference type="Proteomes" id="UP001430377"/>
    </source>
</evidence>
<sequence>MMSNDDAMLSVEELVDYCQTQARLLWGRVETLGEETDEMLAEIDEEIADARTQLEEHSTEDRAEPPVPMMADEIGDIEALESELEEKQAIIKAKQARRSAFQDLASAYVDLAEELAANVDDVEESLSRIVSFEHEFDAPAYFEDRQTLLEAAGGSGTNDER</sequence>
<proteinExistence type="predicted"/>
<evidence type="ECO:0000256" key="1">
    <source>
        <dbReference type="SAM" id="Coils"/>
    </source>
</evidence>
<keyword evidence="3" id="KW-1185">Reference proteome</keyword>
<accession>A0AAW4PX31</accession>
<dbReference type="AlphaFoldDB" id="A0AAW4PX31"/>
<name>A0AAW4PX31_9EURY</name>
<dbReference type="Proteomes" id="UP001430377">
    <property type="component" value="Unassembled WGS sequence"/>
</dbReference>
<dbReference type="EMBL" id="RKLR01000010">
    <property type="protein sequence ID" value="MBX0325080.1"/>
    <property type="molecule type" value="Genomic_DNA"/>
</dbReference>
<reference evidence="2 3" key="1">
    <citation type="submission" date="2021-06" db="EMBL/GenBank/DDBJ databases">
        <title>Halomicroarcula sp. a new haloarchaeum isolated from saline soil.</title>
        <authorList>
            <person name="Duran-Viseras A."/>
            <person name="Sanchez-Porro C."/>
            <person name="Ventosa A."/>
        </authorList>
    </citation>
    <scope>NUCLEOTIDE SEQUENCE [LARGE SCALE GENOMIC DNA]</scope>
    <source>
        <strain evidence="2 3">F13</strain>
    </source>
</reference>
<organism evidence="2 3">
    <name type="scientific">Haloarcula rubra</name>
    <dbReference type="NCBI Taxonomy" id="2487747"/>
    <lineage>
        <taxon>Archaea</taxon>
        <taxon>Methanobacteriati</taxon>
        <taxon>Methanobacteriota</taxon>
        <taxon>Stenosarchaea group</taxon>
        <taxon>Halobacteria</taxon>
        <taxon>Halobacteriales</taxon>
        <taxon>Haloarculaceae</taxon>
        <taxon>Haloarcula</taxon>
    </lineage>
</organism>
<evidence type="ECO:0000313" key="2">
    <source>
        <dbReference type="EMBL" id="MBX0325080.1"/>
    </source>
</evidence>
<comment type="caution">
    <text evidence="2">The sequence shown here is derived from an EMBL/GenBank/DDBJ whole genome shotgun (WGS) entry which is preliminary data.</text>
</comment>
<protein>
    <submittedName>
        <fullName evidence="2">Uncharacterized protein</fullName>
    </submittedName>
</protein>
<feature type="coiled-coil region" evidence="1">
    <location>
        <begin position="40"/>
        <end position="97"/>
    </location>
</feature>